<proteinExistence type="predicted"/>
<protein>
    <recommendedName>
        <fullName evidence="3">Mu-like prophage FluMu protein gp41</fullName>
    </recommendedName>
</protein>
<dbReference type="AlphaFoldDB" id="K1JNW9"/>
<evidence type="ECO:0008006" key="3">
    <source>
        <dbReference type="Google" id="ProtNLM"/>
    </source>
</evidence>
<dbReference type="Proteomes" id="UP000005149">
    <property type="component" value="Unassembled WGS sequence"/>
</dbReference>
<name>K1JNW9_9GAMM</name>
<accession>K1JNW9</accession>
<dbReference type="RefSeq" id="WP_005301690.1">
    <property type="nucleotide sequence ID" value="NZ_JDWD01000126.1"/>
</dbReference>
<evidence type="ECO:0000313" key="1">
    <source>
        <dbReference type="EMBL" id="EKB28313.1"/>
    </source>
</evidence>
<dbReference type="Pfam" id="PF23746">
    <property type="entry name" value="Gp41_Mu"/>
    <property type="match status" value="1"/>
</dbReference>
<dbReference type="PATRIC" id="fig|1073377.4.peg.1595"/>
<gene>
    <name evidence="1" type="ORF">HMPREF1171_01547</name>
</gene>
<sequence length="128" mass="14305">MAVITFQLEHGLKAMGSGDEPLLYREVGLRELNTCDLLDAQQEAERIGFAANGKAVSYVSDVQYGLSLLRRQIEYIGEVRGPIDINFIRKLHVEDFDLIQRKAQELDQALAEDLAKRVEARGRSDSAG</sequence>
<keyword evidence="2" id="KW-1185">Reference proteome</keyword>
<evidence type="ECO:0000313" key="2">
    <source>
        <dbReference type="Proteomes" id="UP000005149"/>
    </source>
</evidence>
<reference evidence="1 2" key="1">
    <citation type="submission" date="2012-06" db="EMBL/GenBank/DDBJ databases">
        <title>The Genome Sequence of Aeromonas hydrophila SSU.</title>
        <authorList>
            <consortium name="The Broad Institute Genome Sequencing Platform"/>
            <person name="Earl A."/>
            <person name="Ward D."/>
            <person name="Feldgarden M."/>
            <person name="Gevers D."/>
            <person name="Chopra A."/>
            <person name="Walker B."/>
            <person name="Young S.K."/>
            <person name="Zeng Q."/>
            <person name="Gargeya S."/>
            <person name="Fitzgerald M."/>
            <person name="Haas B."/>
            <person name="Abouelleil A."/>
            <person name="Alvarado L."/>
            <person name="Arachchi H.M."/>
            <person name="Berlin A.M."/>
            <person name="Chapman S.B."/>
            <person name="Goldberg J."/>
            <person name="Griggs A."/>
            <person name="Gujja S."/>
            <person name="Hansen M."/>
            <person name="Howarth C."/>
            <person name="Imamovic A."/>
            <person name="Larimer J."/>
            <person name="McCowan C."/>
            <person name="Montmayeur A."/>
            <person name="Murphy C."/>
            <person name="Neiman D."/>
            <person name="Pearson M."/>
            <person name="Priest M."/>
            <person name="Roberts A."/>
            <person name="Saif S."/>
            <person name="Shea T."/>
            <person name="Sisk P."/>
            <person name="Sykes S."/>
            <person name="Wortman J."/>
            <person name="Nusbaum C."/>
            <person name="Birren B."/>
        </authorList>
    </citation>
    <scope>NUCLEOTIDE SEQUENCE [LARGE SCALE GENOMIC DNA]</scope>
    <source>
        <strain evidence="1 2">SSU</strain>
    </source>
</reference>
<dbReference type="HOGENOM" id="CLU_150549_0_0_6"/>
<dbReference type="InterPro" id="IPR056974">
    <property type="entry name" value="Tail_Gp41-like"/>
</dbReference>
<comment type="caution">
    <text evidence="1">The sequence shown here is derived from an EMBL/GenBank/DDBJ whole genome shotgun (WGS) entry which is preliminary data.</text>
</comment>
<dbReference type="EMBL" id="AGWR01000014">
    <property type="protein sequence ID" value="EKB28313.1"/>
    <property type="molecule type" value="Genomic_DNA"/>
</dbReference>
<organism evidence="1 2">
    <name type="scientific">Aeromonas dhakensis</name>
    <dbReference type="NCBI Taxonomy" id="196024"/>
    <lineage>
        <taxon>Bacteria</taxon>
        <taxon>Pseudomonadati</taxon>
        <taxon>Pseudomonadota</taxon>
        <taxon>Gammaproteobacteria</taxon>
        <taxon>Aeromonadales</taxon>
        <taxon>Aeromonadaceae</taxon>
        <taxon>Aeromonas</taxon>
    </lineage>
</organism>